<dbReference type="Gene3D" id="3.30.40.10">
    <property type="entry name" value="Zinc/RING finger domain, C3HC4 (zinc finger)"/>
    <property type="match status" value="1"/>
</dbReference>
<dbReference type="AlphaFoldDB" id="A0A5C2S065"/>
<protein>
    <recommendedName>
        <fullName evidence="4">RING-type domain-containing protein</fullName>
    </recommendedName>
</protein>
<feature type="coiled-coil region" evidence="2">
    <location>
        <begin position="106"/>
        <end position="236"/>
    </location>
</feature>
<dbReference type="GO" id="GO:0008270">
    <property type="term" value="F:zinc ion binding"/>
    <property type="evidence" value="ECO:0007669"/>
    <property type="project" value="UniProtKB-KW"/>
</dbReference>
<evidence type="ECO:0000256" key="3">
    <source>
        <dbReference type="SAM" id="MobiDB-lite"/>
    </source>
</evidence>
<keyword evidence="1" id="KW-0863">Zinc-finger</keyword>
<evidence type="ECO:0000313" key="6">
    <source>
        <dbReference type="Proteomes" id="UP000313359"/>
    </source>
</evidence>
<evidence type="ECO:0000259" key="4">
    <source>
        <dbReference type="PROSITE" id="PS50089"/>
    </source>
</evidence>
<evidence type="ECO:0000256" key="1">
    <source>
        <dbReference type="PROSITE-ProRule" id="PRU00175"/>
    </source>
</evidence>
<dbReference type="InterPro" id="IPR001841">
    <property type="entry name" value="Znf_RING"/>
</dbReference>
<keyword evidence="6" id="KW-1185">Reference proteome</keyword>
<evidence type="ECO:0000313" key="5">
    <source>
        <dbReference type="EMBL" id="RPD56763.1"/>
    </source>
</evidence>
<proteinExistence type="predicted"/>
<dbReference type="EMBL" id="ML122285">
    <property type="protein sequence ID" value="RPD56763.1"/>
    <property type="molecule type" value="Genomic_DNA"/>
</dbReference>
<organism evidence="5 6">
    <name type="scientific">Lentinus tigrinus ALCF2SS1-6</name>
    <dbReference type="NCBI Taxonomy" id="1328759"/>
    <lineage>
        <taxon>Eukaryota</taxon>
        <taxon>Fungi</taxon>
        <taxon>Dikarya</taxon>
        <taxon>Basidiomycota</taxon>
        <taxon>Agaricomycotina</taxon>
        <taxon>Agaricomycetes</taxon>
        <taxon>Polyporales</taxon>
        <taxon>Polyporaceae</taxon>
        <taxon>Lentinus</taxon>
    </lineage>
</organism>
<keyword evidence="1" id="KW-0862">Zinc</keyword>
<feature type="region of interest" description="Disordered" evidence="3">
    <location>
        <begin position="39"/>
        <end position="59"/>
    </location>
</feature>
<sequence length="321" mass="36848">MTLPAQTCNSISRLQSTPRQADQSLLLEFDMDAQSQANRVNVGHPDTPIPGPTRDPDMVSREYALPQIPNPEDDPDNETLEHAAATSGLSGTGALRYCLVLYEINNREKDRLIMELQQQLQDVQGRLRENEETLAAEAEEQYAESWDNVSHMSDESCCGMEHIRDVEKDYKALQEESRREKEFLNAHIATLKDDLKREHRSGREARKKIAVLEKDKTDLEARMHAAEDKLQAINTEMTCPVCWSSPIMHLWPCGHGLCRECKVLNKEAQDVTNEEEDLDIWFDCYDEQYHCPVCRRRCNQEYPLGNLHLLKKVTEILTPDV</sequence>
<keyword evidence="1" id="KW-0479">Metal-binding</keyword>
<feature type="domain" description="RING-type" evidence="4">
    <location>
        <begin position="239"/>
        <end position="295"/>
    </location>
</feature>
<dbReference type="PROSITE" id="PS50089">
    <property type="entry name" value="ZF_RING_2"/>
    <property type="match status" value="1"/>
</dbReference>
<gene>
    <name evidence="5" type="ORF">L227DRAFT_565750</name>
</gene>
<name>A0A5C2S065_9APHY</name>
<accession>A0A5C2S065</accession>
<reference evidence="5" key="1">
    <citation type="journal article" date="2018" name="Genome Biol. Evol.">
        <title>Genomics and development of Lentinus tigrinus, a white-rot wood-decaying mushroom with dimorphic fruiting bodies.</title>
        <authorList>
            <person name="Wu B."/>
            <person name="Xu Z."/>
            <person name="Knudson A."/>
            <person name="Carlson A."/>
            <person name="Chen N."/>
            <person name="Kovaka S."/>
            <person name="LaButti K."/>
            <person name="Lipzen A."/>
            <person name="Pennachio C."/>
            <person name="Riley R."/>
            <person name="Schakwitz W."/>
            <person name="Umezawa K."/>
            <person name="Ohm R.A."/>
            <person name="Grigoriev I.V."/>
            <person name="Nagy L.G."/>
            <person name="Gibbons J."/>
            <person name="Hibbett D."/>
        </authorList>
    </citation>
    <scope>NUCLEOTIDE SEQUENCE [LARGE SCALE GENOMIC DNA]</scope>
    <source>
        <strain evidence="5">ALCF2SS1-6</strain>
    </source>
</reference>
<dbReference type="SUPFAM" id="SSF57850">
    <property type="entry name" value="RING/U-box"/>
    <property type="match status" value="1"/>
</dbReference>
<dbReference type="InterPro" id="IPR013083">
    <property type="entry name" value="Znf_RING/FYVE/PHD"/>
</dbReference>
<dbReference type="Proteomes" id="UP000313359">
    <property type="component" value="Unassembled WGS sequence"/>
</dbReference>
<keyword evidence="2" id="KW-0175">Coiled coil</keyword>
<evidence type="ECO:0000256" key="2">
    <source>
        <dbReference type="SAM" id="Coils"/>
    </source>
</evidence>